<reference evidence="5 6" key="1">
    <citation type="submission" date="2019-03" db="EMBL/GenBank/DDBJ databases">
        <title>An improved genome assembly of the fluke Schistosoma japonicum.</title>
        <authorList>
            <person name="Hu W."/>
            <person name="Luo F."/>
            <person name="Yin M."/>
            <person name="Mo X."/>
            <person name="Sun C."/>
            <person name="Wu Q."/>
            <person name="Zhu B."/>
            <person name="Xiang M."/>
            <person name="Wang J."/>
            <person name="Wang Y."/>
            <person name="Zhang T."/>
            <person name="Xu B."/>
            <person name="Zheng H."/>
            <person name="Feng Z."/>
        </authorList>
    </citation>
    <scope>NUCLEOTIDE SEQUENCE [LARGE SCALE GENOMIC DNA]</scope>
    <source>
        <strain evidence="5">HuSjv2</strain>
        <tissue evidence="5">Worms</tissue>
    </source>
</reference>
<keyword evidence="2" id="KW-0175">Coiled coil</keyword>
<dbReference type="EMBL" id="SKCS01000441">
    <property type="protein sequence ID" value="TNN07058.1"/>
    <property type="molecule type" value="Genomic_DNA"/>
</dbReference>
<dbReference type="PANTHER" id="PTHR22959">
    <property type="entry name" value="PYM PROTEIN"/>
    <property type="match status" value="1"/>
</dbReference>
<dbReference type="GO" id="GO:1903259">
    <property type="term" value="P:exon-exon junction complex disassembly"/>
    <property type="evidence" value="ECO:0007669"/>
    <property type="project" value="InterPro"/>
</dbReference>
<evidence type="ECO:0000256" key="1">
    <source>
        <dbReference type="ARBA" id="ARBA00009394"/>
    </source>
</evidence>
<evidence type="ECO:0000313" key="5">
    <source>
        <dbReference type="EMBL" id="TNN07058.1"/>
    </source>
</evidence>
<accession>A0A4Z2CSD7</accession>
<dbReference type="GO" id="GO:0003723">
    <property type="term" value="F:RNA binding"/>
    <property type="evidence" value="ECO:0007669"/>
    <property type="project" value="TreeGrafter"/>
</dbReference>
<dbReference type="SUPFAM" id="SSF101931">
    <property type="entry name" value="Pym (Within the bgcn gene intron protein, WIBG), N-terminal domain"/>
    <property type="match status" value="1"/>
</dbReference>
<dbReference type="OrthoDB" id="21625at2759"/>
<name>A0A4Z2CSD7_SCHJA</name>
<organism evidence="5 6">
    <name type="scientific">Schistosoma japonicum</name>
    <name type="common">Blood fluke</name>
    <dbReference type="NCBI Taxonomy" id="6182"/>
    <lineage>
        <taxon>Eukaryota</taxon>
        <taxon>Metazoa</taxon>
        <taxon>Spiralia</taxon>
        <taxon>Lophotrochozoa</taxon>
        <taxon>Platyhelminthes</taxon>
        <taxon>Trematoda</taxon>
        <taxon>Digenea</taxon>
        <taxon>Strigeidida</taxon>
        <taxon>Schistosomatoidea</taxon>
        <taxon>Schistosomatidae</taxon>
        <taxon>Schistosoma</taxon>
    </lineage>
</organism>
<feature type="coiled-coil region" evidence="2">
    <location>
        <begin position="162"/>
        <end position="219"/>
    </location>
</feature>
<comment type="caution">
    <text evidence="5">The sequence shown here is derived from an EMBL/GenBank/DDBJ whole genome shotgun (WGS) entry which is preliminary data.</text>
</comment>
<dbReference type="SMART" id="SM01273">
    <property type="entry name" value="Mago-bind"/>
    <property type="match status" value="1"/>
</dbReference>
<sequence length="219" mass="25166">MNGFVRQGVVRDDNGNLIIPPTQRPDGTWRKAVRVKEGYIPQEEVPLYVMMLSLTYTNYRSAGVQILEKKSQFVIPGLTKEDAERLTSERQKQLQSSIETSNPTPKKKKSKKQICKLTDVPSVDVSEYRAEFVSMESTGQNTLLSDCDKSKIEVSNDSPVIINNIDRQLRREQKRLLQIKEIARKKQAGEKLNKDQLEKLNHKEVVEKLIKELKLLETK</sequence>
<dbReference type="InterPro" id="IPR015362">
    <property type="entry name" value="WIBG_mago-bd"/>
</dbReference>
<dbReference type="GO" id="GO:0005737">
    <property type="term" value="C:cytoplasm"/>
    <property type="evidence" value="ECO:0007669"/>
    <property type="project" value="TreeGrafter"/>
</dbReference>
<dbReference type="Pfam" id="PF09282">
    <property type="entry name" value="Mago-bind"/>
    <property type="match status" value="1"/>
</dbReference>
<protein>
    <submittedName>
        <fullName evidence="5">Partner of Y14 and mago isoform 1</fullName>
    </submittedName>
</protein>
<keyword evidence="6" id="KW-1185">Reference proteome</keyword>
<dbReference type="InterPro" id="IPR036348">
    <property type="entry name" value="WIBG_N_sf"/>
</dbReference>
<comment type="similarity">
    <text evidence="1">Belongs to the pym family.</text>
</comment>
<proteinExistence type="inferred from homology"/>
<feature type="domain" description="WIBG Mago-binding" evidence="4">
    <location>
        <begin position="15"/>
        <end position="41"/>
    </location>
</feature>
<feature type="compositionally biased region" description="Polar residues" evidence="3">
    <location>
        <begin position="93"/>
        <end position="104"/>
    </location>
</feature>
<feature type="region of interest" description="Disordered" evidence="3">
    <location>
        <begin position="84"/>
        <end position="112"/>
    </location>
</feature>
<evidence type="ECO:0000313" key="6">
    <source>
        <dbReference type="Proteomes" id="UP000311919"/>
    </source>
</evidence>
<evidence type="ECO:0000256" key="2">
    <source>
        <dbReference type="SAM" id="Coils"/>
    </source>
</evidence>
<gene>
    <name evidence="5" type="ORF">EWB00_007988</name>
</gene>
<evidence type="ECO:0000256" key="3">
    <source>
        <dbReference type="SAM" id="MobiDB-lite"/>
    </source>
</evidence>
<dbReference type="GO" id="GO:0035145">
    <property type="term" value="C:exon-exon junction complex"/>
    <property type="evidence" value="ECO:0007669"/>
    <property type="project" value="TreeGrafter"/>
</dbReference>
<dbReference type="InterPro" id="IPR039333">
    <property type="entry name" value="PYM1"/>
</dbReference>
<dbReference type="Proteomes" id="UP000311919">
    <property type="component" value="Unassembled WGS sequence"/>
</dbReference>
<dbReference type="PANTHER" id="PTHR22959:SF0">
    <property type="entry name" value="PARTNER OF Y14 AND MAGO"/>
    <property type="match status" value="1"/>
</dbReference>
<dbReference type="STRING" id="6182.A0A4Z2CSD7"/>
<dbReference type="AlphaFoldDB" id="A0A4Z2CSD7"/>
<evidence type="ECO:0000259" key="4">
    <source>
        <dbReference type="SMART" id="SM01273"/>
    </source>
</evidence>